<dbReference type="InterPro" id="IPR007711">
    <property type="entry name" value="HigB-1"/>
</dbReference>
<proteinExistence type="predicted"/>
<dbReference type="PANTHER" id="PTHR40266">
    <property type="entry name" value="TOXIN HIGB-1"/>
    <property type="match status" value="1"/>
</dbReference>
<name>A0A2A5B308_9GAMM</name>
<dbReference type="Gene3D" id="3.30.2310.20">
    <property type="entry name" value="RelE-like"/>
    <property type="match status" value="1"/>
</dbReference>
<dbReference type="Pfam" id="PF05015">
    <property type="entry name" value="HigB-like_toxin"/>
    <property type="match status" value="1"/>
</dbReference>
<comment type="caution">
    <text evidence="1">The sequence shown here is derived from an EMBL/GenBank/DDBJ whole genome shotgun (WGS) entry which is preliminary data.</text>
</comment>
<dbReference type="InterPro" id="IPR035093">
    <property type="entry name" value="RelE/ParE_toxin_dom_sf"/>
</dbReference>
<reference evidence="2" key="1">
    <citation type="submission" date="2017-08" db="EMBL/GenBank/DDBJ databases">
        <title>A dynamic microbial community with high functional redundancy inhabits the cold, oxic subseafloor aquifer.</title>
        <authorList>
            <person name="Tully B.J."/>
            <person name="Wheat C.G."/>
            <person name="Glazer B.T."/>
            <person name="Huber J.A."/>
        </authorList>
    </citation>
    <scope>NUCLEOTIDE SEQUENCE [LARGE SCALE GENOMIC DNA]</scope>
</reference>
<sequence length="96" mass="11033">MIKSFGDRITEDLYHGNSSAKVRRLPPEVRTLALYKLDVLNAVVALKELRSPPGNRLEALKGDLIGFHSIRINKQWRIVFKWQGSDAFDVRIADYH</sequence>
<accession>A0A2A5B308</accession>
<dbReference type="AlphaFoldDB" id="A0A2A5B308"/>
<organism evidence="1 2">
    <name type="scientific">SAR86 cluster bacterium</name>
    <dbReference type="NCBI Taxonomy" id="2030880"/>
    <lineage>
        <taxon>Bacteria</taxon>
        <taxon>Pseudomonadati</taxon>
        <taxon>Pseudomonadota</taxon>
        <taxon>Gammaproteobacteria</taxon>
        <taxon>SAR86 cluster</taxon>
    </lineage>
</organism>
<dbReference type="PANTHER" id="PTHR40266:SF2">
    <property type="entry name" value="TOXIN HIGB-1"/>
    <property type="match status" value="1"/>
</dbReference>
<evidence type="ECO:0000313" key="1">
    <source>
        <dbReference type="EMBL" id="PCJ25750.1"/>
    </source>
</evidence>
<dbReference type="EMBL" id="NVVJ01000015">
    <property type="protein sequence ID" value="PCJ25750.1"/>
    <property type="molecule type" value="Genomic_DNA"/>
</dbReference>
<protein>
    <submittedName>
        <fullName evidence="1">Plasmid maintenance system killer protein</fullName>
    </submittedName>
</protein>
<dbReference type="Proteomes" id="UP000218327">
    <property type="component" value="Unassembled WGS sequence"/>
</dbReference>
<evidence type="ECO:0000313" key="2">
    <source>
        <dbReference type="Proteomes" id="UP000218327"/>
    </source>
</evidence>
<dbReference type="SUPFAM" id="SSF143011">
    <property type="entry name" value="RelE-like"/>
    <property type="match status" value="1"/>
</dbReference>
<gene>
    <name evidence="1" type="ORF">COA96_06910</name>
</gene>